<accession>A0A0A9CAA5</accession>
<evidence type="ECO:0000313" key="1">
    <source>
        <dbReference type="EMBL" id="JAD73219.1"/>
    </source>
</evidence>
<sequence length="17" mass="1975">MVVDASILCLRWRVVSQ</sequence>
<proteinExistence type="predicted"/>
<reference evidence="1" key="2">
    <citation type="journal article" date="2015" name="Data Brief">
        <title>Shoot transcriptome of the giant reed, Arundo donax.</title>
        <authorList>
            <person name="Barrero R.A."/>
            <person name="Guerrero F.D."/>
            <person name="Moolhuijzen P."/>
            <person name="Goolsby J.A."/>
            <person name="Tidwell J."/>
            <person name="Bellgard S.E."/>
            <person name="Bellgard M.I."/>
        </authorList>
    </citation>
    <scope>NUCLEOTIDE SEQUENCE</scope>
    <source>
        <tissue evidence="1">Shoot tissue taken approximately 20 cm above the soil surface</tissue>
    </source>
</reference>
<name>A0A0A9CAA5_ARUDO</name>
<organism evidence="1">
    <name type="scientific">Arundo donax</name>
    <name type="common">Giant reed</name>
    <name type="synonym">Donax arundinaceus</name>
    <dbReference type="NCBI Taxonomy" id="35708"/>
    <lineage>
        <taxon>Eukaryota</taxon>
        <taxon>Viridiplantae</taxon>
        <taxon>Streptophyta</taxon>
        <taxon>Embryophyta</taxon>
        <taxon>Tracheophyta</taxon>
        <taxon>Spermatophyta</taxon>
        <taxon>Magnoliopsida</taxon>
        <taxon>Liliopsida</taxon>
        <taxon>Poales</taxon>
        <taxon>Poaceae</taxon>
        <taxon>PACMAD clade</taxon>
        <taxon>Arundinoideae</taxon>
        <taxon>Arundineae</taxon>
        <taxon>Arundo</taxon>
    </lineage>
</organism>
<dbReference type="AlphaFoldDB" id="A0A0A9CAA5"/>
<reference evidence="1" key="1">
    <citation type="submission" date="2014-09" db="EMBL/GenBank/DDBJ databases">
        <authorList>
            <person name="Magalhaes I.L.F."/>
            <person name="Oliveira U."/>
            <person name="Santos F.R."/>
            <person name="Vidigal T.H.D.A."/>
            <person name="Brescovit A.D."/>
            <person name="Santos A.J."/>
        </authorList>
    </citation>
    <scope>NUCLEOTIDE SEQUENCE</scope>
    <source>
        <tissue evidence="1">Shoot tissue taken approximately 20 cm above the soil surface</tissue>
    </source>
</reference>
<protein>
    <submittedName>
        <fullName evidence="1">Uncharacterized protein</fullName>
    </submittedName>
</protein>
<dbReference type="EMBL" id="GBRH01224676">
    <property type="protein sequence ID" value="JAD73219.1"/>
    <property type="molecule type" value="Transcribed_RNA"/>
</dbReference>